<keyword evidence="1" id="KW-0614">Plasmid</keyword>
<name>A0A0K2S3P1_CITFR</name>
<accession>A0A0K2S3P1</accession>
<dbReference type="EMBL" id="AP014939">
    <property type="protein sequence ID" value="BAS21719.1"/>
    <property type="molecule type" value="Genomic_DNA"/>
</dbReference>
<proteinExistence type="predicted"/>
<evidence type="ECO:0000313" key="1">
    <source>
        <dbReference type="EMBL" id="BAS21719.1"/>
    </source>
</evidence>
<protein>
    <submittedName>
        <fullName evidence="1">Uncharacterized protein</fullName>
    </submittedName>
</protein>
<reference evidence="1" key="1">
    <citation type="submission" date="2015-08" db="EMBL/GenBank/DDBJ databases">
        <title>Complete DNA Sequence of Pseudomonas syringae pv. actinidiae, the Causal Agent of Kiwifruit Canker Disease.</title>
        <authorList>
            <person name="Rikkerink E.H.A."/>
            <person name="Fineran P.C."/>
        </authorList>
    </citation>
    <scope>NUCLEOTIDE SEQUENCE</scope>
    <source>
        <strain evidence="1">KHM 243</strain>
        <plasmid evidence="1">pKHM-1</plasmid>
    </source>
</reference>
<sequence>MQQLRLKPEPSAPALGPVKARLEPRVWVWACTAQASRLVTAVSASVWPKRPLSLVDFMVITLSSYVVVIRIFAHASAPPPSSPLGGIKTENTDDAYRKGKGSTAEQSAAVIVIFCENHVAVKHSISWVTGIIVVEIRNTPQDQIIKLSCHCT</sequence>
<organism evidence="1">
    <name type="scientific">Citrobacter freundii</name>
    <dbReference type="NCBI Taxonomy" id="546"/>
    <lineage>
        <taxon>Bacteria</taxon>
        <taxon>Pseudomonadati</taxon>
        <taxon>Pseudomonadota</taxon>
        <taxon>Gammaproteobacteria</taxon>
        <taxon>Enterobacterales</taxon>
        <taxon>Enterobacteriaceae</taxon>
        <taxon>Citrobacter</taxon>
        <taxon>Citrobacter freundii complex</taxon>
    </lineage>
</organism>
<geneLocation type="plasmid" evidence="1">
    <name>pKHM-1</name>
</geneLocation>
<dbReference type="AlphaFoldDB" id="A0A0K2S3P1"/>